<dbReference type="EMBL" id="DYXT01000045">
    <property type="protein sequence ID" value="HJE39782.1"/>
    <property type="molecule type" value="Genomic_DNA"/>
</dbReference>
<name>A0A921EA86_9BACT</name>
<dbReference type="Gene3D" id="2.60.40.10">
    <property type="entry name" value="Immunoglobulins"/>
    <property type="match status" value="1"/>
</dbReference>
<dbReference type="Proteomes" id="UP000711407">
    <property type="component" value="Unassembled WGS sequence"/>
</dbReference>
<accession>A0A921EA86</accession>
<protein>
    <submittedName>
        <fullName evidence="1">DUF1573 domain-containing protein</fullName>
    </submittedName>
</protein>
<sequence length="115" mass="12213">MPLTAADKSNKPKIEFASRSHNFGTIPEDGGPVTAVYEFTNTGNAPLIIMSVTNGGCGCTKPQFPTHPIKPGETSQIKVTFNPKGRPGSVNRTVRVSTNVGKKRIGLSFKGTVVK</sequence>
<evidence type="ECO:0000313" key="2">
    <source>
        <dbReference type="Proteomes" id="UP000711407"/>
    </source>
</evidence>
<dbReference type="AlphaFoldDB" id="A0A921EA86"/>
<evidence type="ECO:0000313" key="1">
    <source>
        <dbReference type="EMBL" id="HJE39782.1"/>
    </source>
</evidence>
<proteinExistence type="predicted"/>
<dbReference type="PANTHER" id="PTHR37833:SF1">
    <property type="entry name" value="SIGNAL PEPTIDE PROTEIN"/>
    <property type="match status" value="1"/>
</dbReference>
<reference evidence="1" key="2">
    <citation type="submission" date="2021-09" db="EMBL/GenBank/DDBJ databases">
        <authorList>
            <person name="Gilroy R."/>
        </authorList>
    </citation>
    <scope>NUCLEOTIDE SEQUENCE</scope>
    <source>
        <strain evidence="1">4100</strain>
    </source>
</reference>
<dbReference type="InterPro" id="IPR011467">
    <property type="entry name" value="DUF1573"/>
</dbReference>
<dbReference type="InterPro" id="IPR013783">
    <property type="entry name" value="Ig-like_fold"/>
</dbReference>
<reference evidence="1" key="1">
    <citation type="journal article" date="2021" name="PeerJ">
        <title>Extensive microbial diversity within the chicken gut microbiome revealed by metagenomics and culture.</title>
        <authorList>
            <person name="Gilroy R."/>
            <person name="Ravi A."/>
            <person name="Getino M."/>
            <person name="Pursley I."/>
            <person name="Horton D.L."/>
            <person name="Alikhan N.F."/>
            <person name="Baker D."/>
            <person name="Gharbi K."/>
            <person name="Hall N."/>
            <person name="Watson M."/>
            <person name="Adriaenssens E.M."/>
            <person name="Foster-Nyarko E."/>
            <person name="Jarju S."/>
            <person name="Secka A."/>
            <person name="Antonio M."/>
            <person name="Oren A."/>
            <person name="Chaudhuri R.R."/>
            <person name="La Ragione R."/>
            <person name="Hildebrand F."/>
            <person name="Pallen M.J."/>
        </authorList>
    </citation>
    <scope>NUCLEOTIDE SEQUENCE</scope>
    <source>
        <strain evidence="1">4100</strain>
    </source>
</reference>
<dbReference type="Pfam" id="PF07610">
    <property type="entry name" value="DUF1573"/>
    <property type="match status" value="1"/>
</dbReference>
<dbReference type="PANTHER" id="PTHR37833">
    <property type="entry name" value="LIPOPROTEIN-RELATED"/>
    <property type="match status" value="1"/>
</dbReference>
<gene>
    <name evidence="1" type="ORF">K8V47_08520</name>
</gene>
<comment type="caution">
    <text evidence="1">The sequence shown here is derived from an EMBL/GenBank/DDBJ whole genome shotgun (WGS) entry which is preliminary data.</text>
</comment>
<organism evidence="1 2">
    <name type="scientific">Candidatus Amulumruptor caecigallinarius</name>
    <dbReference type="NCBI Taxonomy" id="2109911"/>
    <lineage>
        <taxon>Bacteria</taxon>
        <taxon>Pseudomonadati</taxon>
        <taxon>Bacteroidota</taxon>
        <taxon>Bacteroidia</taxon>
        <taxon>Bacteroidales</taxon>
        <taxon>Muribaculaceae</taxon>
        <taxon>Candidatus Amulumruptor</taxon>
    </lineage>
</organism>